<feature type="binding site" evidence="5">
    <location>
        <position position="90"/>
    </location>
    <ligand>
        <name>substrate</name>
    </ligand>
</feature>
<dbReference type="PIRSF" id="PIRSF000185">
    <property type="entry name" value="Glu_DH"/>
    <property type="match status" value="1"/>
</dbReference>
<dbReference type="InterPro" id="IPR033922">
    <property type="entry name" value="NAD_bind_Glu_DH"/>
</dbReference>
<feature type="binding site" evidence="5">
    <location>
        <position position="186"/>
    </location>
    <ligand>
        <name>NAD(+)</name>
        <dbReference type="ChEBI" id="CHEBI:57540"/>
    </ligand>
</feature>
<name>A0A1F7UKW5_9BACT</name>
<organism evidence="9 10">
    <name type="scientific">Candidatus Uhrbacteria bacterium RIFCSPHIGHO2_12_FULL_60_25</name>
    <dbReference type="NCBI Taxonomy" id="1802399"/>
    <lineage>
        <taxon>Bacteria</taxon>
        <taxon>Candidatus Uhriibacteriota</taxon>
    </lineage>
</organism>
<evidence type="ECO:0000259" key="8">
    <source>
        <dbReference type="SMART" id="SM00839"/>
    </source>
</evidence>
<keyword evidence="5" id="KW-0520">NAD</keyword>
<dbReference type="PROSITE" id="PS00074">
    <property type="entry name" value="GLFV_DEHYDROGENASE"/>
    <property type="match status" value="1"/>
</dbReference>
<feature type="binding site" evidence="5">
    <location>
        <position position="66"/>
    </location>
    <ligand>
        <name>substrate</name>
    </ligand>
</feature>
<dbReference type="Pfam" id="PF02812">
    <property type="entry name" value="ELFV_dehydrog_N"/>
    <property type="match status" value="1"/>
</dbReference>
<dbReference type="EMBL" id="MGEH01000032">
    <property type="protein sequence ID" value="OGL78384.1"/>
    <property type="molecule type" value="Genomic_DNA"/>
</dbReference>
<dbReference type="PANTHER" id="PTHR11606">
    <property type="entry name" value="GLUTAMATE DEHYDROGENASE"/>
    <property type="match status" value="1"/>
</dbReference>
<dbReference type="SUPFAM" id="SSF51735">
    <property type="entry name" value="NAD(P)-binding Rossmann-fold domains"/>
    <property type="match status" value="1"/>
</dbReference>
<dbReference type="SUPFAM" id="SSF53223">
    <property type="entry name" value="Aminoacid dehydrogenase-like, N-terminal domain"/>
    <property type="match status" value="1"/>
</dbReference>
<dbReference type="CDD" id="cd01076">
    <property type="entry name" value="NAD_bind_1_Glu_DH"/>
    <property type="match status" value="1"/>
</dbReference>
<dbReference type="GO" id="GO:0004352">
    <property type="term" value="F:glutamate dehydrogenase (NAD+) activity"/>
    <property type="evidence" value="ECO:0007669"/>
    <property type="project" value="TreeGrafter"/>
</dbReference>
<dbReference type="InterPro" id="IPR036291">
    <property type="entry name" value="NAD(P)-bd_dom_sf"/>
</dbReference>
<dbReference type="Gene3D" id="3.40.50.10860">
    <property type="entry name" value="Leucine Dehydrogenase, chain A, domain 1"/>
    <property type="match status" value="1"/>
</dbReference>
<dbReference type="SMART" id="SM00839">
    <property type="entry name" value="ELFV_dehydrog"/>
    <property type="match status" value="1"/>
</dbReference>
<feature type="domain" description="Glutamate/phenylalanine/leucine/valine/L-tryptophan dehydrogenase C-terminal" evidence="8">
    <location>
        <begin position="179"/>
        <end position="409"/>
    </location>
</feature>
<dbReference type="InterPro" id="IPR006095">
    <property type="entry name" value="Glu/Leu/Phe/Val/Trp_DH"/>
</dbReference>
<protein>
    <recommendedName>
        <fullName evidence="3">Glutamate dehydrogenase</fullName>
    </recommendedName>
</protein>
<evidence type="ECO:0000313" key="10">
    <source>
        <dbReference type="Proteomes" id="UP000176603"/>
    </source>
</evidence>
<evidence type="ECO:0000256" key="7">
    <source>
        <dbReference type="RuleBase" id="RU004417"/>
    </source>
</evidence>
<feature type="site" description="Important for catalysis" evidence="6">
    <location>
        <position position="142"/>
    </location>
</feature>
<evidence type="ECO:0000256" key="1">
    <source>
        <dbReference type="ARBA" id="ARBA00006382"/>
    </source>
</evidence>
<evidence type="ECO:0000256" key="3">
    <source>
        <dbReference type="PIRNR" id="PIRNR000185"/>
    </source>
</evidence>
<proteinExistence type="inferred from homology"/>
<dbReference type="Proteomes" id="UP000176603">
    <property type="component" value="Unassembled WGS sequence"/>
</dbReference>
<dbReference type="STRING" id="1802399.A3E39_02685"/>
<dbReference type="InterPro" id="IPR033524">
    <property type="entry name" value="Glu/Leu/Phe/Val_DH_AS"/>
</dbReference>
<dbReference type="Gene3D" id="3.40.50.720">
    <property type="entry name" value="NAD(P)-binding Rossmann-like Domain"/>
    <property type="match status" value="1"/>
</dbReference>
<accession>A0A1F7UKW5</accession>
<comment type="caution">
    <text evidence="9">The sequence shown here is derived from an EMBL/GenBank/DDBJ whole genome shotgun (WGS) entry which is preliminary data.</text>
</comment>
<dbReference type="InterPro" id="IPR006097">
    <property type="entry name" value="Glu/Leu/Phe/Val/Trp_DH_dimer"/>
</dbReference>
<dbReference type="PANTHER" id="PTHR11606:SF13">
    <property type="entry name" value="GLUTAMATE DEHYDROGENASE 1, MITOCHONDRIAL"/>
    <property type="match status" value="1"/>
</dbReference>
<sequence>MSLIDEVCARMREAARVAKLDPDAFALLSKAERELDVEIPLHLDDGSLRMFEGYRVQWNDARGPFKGGLRYHPKVDMHEVEGLAALMMVKCAVVGIAFGGAKGGIRVDPKSLSKDELERLTRGLVRALGDDVGPTKDVPAPDVGTTAEMMDWFADEYGKMVGRLEPAVVTGKTIGHGGSEGRDVATGAGVFIVYDALKRHLAIDPETATVAVQGYGNVGREVARQFDHHGYKVIAVSDSHGGIHREEGLDLAALAAHKEATGSVRDFPGAQNITQQELLTLPCGILVPSALESQITASNAVYVEAKVVLEAANGPITAEADMLLAKDGVVVVPDVLANAGGVVVSGFEWTQNRENVRWSREEVLDRLAATMKTAAEDVWSYSQKHATTLRIAAYALALERVTAAEKERGRLR</sequence>
<dbReference type="GO" id="GO:0006538">
    <property type="term" value="P:L-glutamate catabolic process"/>
    <property type="evidence" value="ECO:0007669"/>
    <property type="project" value="TreeGrafter"/>
</dbReference>
<feature type="binding site" evidence="5">
    <location>
        <position position="345"/>
    </location>
    <ligand>
        <name>substrate</name>
    </ligand>
</feature>
<evidence type="ECO:0000256" key="2">
    <source>
        <dbReference type="ARBA" id="ARBA00023002"/>
    </source>
</evidence>
<keyword evidence="2 3" id="KW-0560">Oxidoreductase</keyword>
<feature type="active site" description="Proton donor" evidence="4">
    <location>
        <position position="102"/>
    </location>
</feature>
<dbReference type="InterPro" id="IPR006096">
    <property type="entry name" value="Glu/Leu/Phe/Val/Trp_DH_C"/>
</dbReference>
<evidence type="ECO:0000256" key="6">
    <source>
        <dbReference type="PIRSR" id="PIRSR000185-3"/>
    </source>
</evidence>
<comment type="similarity">
    <text evidence="1 3 7">Belongs to the Glu/Leu/Phe/Val dehydrogenases family.</text>
</comment>
<gene>
    <name evidence="9" type="ORF">A3E39_02685</name>
</gene>
<dbReference type="PRINTS" id="PR00082">
    <property type="entry name" value="GLFDHDRGNASE"/>
</dbReference>
<dbReference type="InterPro" id="IPR046346">
    <property type="entry name" value="Aminoacid_DH-like_N_sf"/>
</dbReference>
<evidence type="ECO:0000313" key="9">
    <source>
        <dbReference type="EMBL" id="OGL78384.1"/>
    </source>
</evidence>
<dbReference type="InterPro" id="IPR014362">
    <property type="entry name" value="Glu_DH"/>
</dbReference>
<keyword evidence="5" id="KW-0547">Nucleotide-binding</keyword>
<evidence type="ECO:0000256" key="4">
    <source>
        <dbReference type="PIRSR" id="PIRSR000185-1"/>
    </source>
</evidence>
<evidence type="ECO:0000256" key="5">
    <source>
        <dbReference type="PIRSR" id="PIRSR000185-2"/>
    </source>
</evidence>
<dbReference type="AlphaFoldDB" id="A0A1F7UKW5"/>
<dbReference type="GO" id="GO:0000166">
    <property type="term" value="F:nucleotide binding"/>
    <property type="evidence" value="ECO:0007669"/>
    <property type="project" value="UniProtKB-KW"/>
</dbReference>
<dbReference type="Pfam" id="PF00208">
    <property type="entry name" value="ELFV_dehydrog"/>
    <property type="match status" value="1"/>
</dbReference>
<feature type="binding site" evidence="5">
    <location>
        <position position="217"/>
    </location>
    <ligand>
        <name>NAD(+)</name>
        <dbReference type="ChEBI" id="CHEBI:57540"/>
    </ligand>
</feature>
<reference evidence="9 10" key="1">
    <citation type="journal article" date="2016" name="Nat. Commun.">
        <title>Thousands of microbial genomes shed light on interconnected biogeochemical processes in an aquifer system.</title>
        <authorList>
            <person name="Anantharaman K."/>
            <person name="Brown C.T."/>
            <person name="Hug L.A."/>
            <person name="Sharon I."/>
            <person name="Castelle C.J."/>
            <person name="Probst A.J."/>
            <person name="Thomas B.C."/>
            <person name="Singh A."/>
            <person name="Wilkins M.J."/>
            <person name="Karaoz U."/>
            <person name="Brodie E.L."/>
            <person name="Williams K.H."/>
            <person name="Hubbard S.S."/>
            <person name="Banfield J.F."/>
        </authorList>
    </citation>
    <scope>NUCLEOTIDE SEQUENCE [LARGE SCALE GENOMIC DNA]</scope>
</reference>